<dbReference type="OrthoDB" id="1753036at2"/>
<dbReference type="Gene3D" id="1.10.520.40">
    <property type="entry name" value="CRISPR-associated protein Cse2"/>
    <property type="match status" value="1"/>
</dbReference>
<dbReference type="Pfam" id="PF09485">
    <property type="entry name" value="CRISPR_Cse2"/>
    <property type="match status" value="1"/>
</dbReference>
<proteinExistence type="predicted"/>
<evidence type="ECO:0000313" key="2">
    <source>
        <dbReference type="Proteomes" id="UP000051160"/>
    </source>
</evidence>
<dbReference type="RefSeq" id="WP_056948257.1">
    <property type="nucleotide sequence ID" value="NZ_AZEE01000029.1"/>
</dbReference>
<evidence type="ECO:0000313" key="1">
    <source>
        <dbReference type="EMBL" id="KRK97328.1"/>
    </source>
</evidence>
<dbReference type="AlphaFoldDB" id="A0A0R1LP26"/>
<dbReference type="PATRIC" id="fig|1423776.4.peg.1362"/>
<dbReference type="InterPro" id="IPR038287">
    <property type="entry name" value="Cse2_sf"/>
</dbReference>
<dbReference type="STRING" id="1423776.FD04_GL001344"/>
<accession>A0A0R1LP26</accession>
<keyword evidence="2" id="KW-1185">Reference proteome</keyword>
<dbReference type="CDD" id="cd09731">
    <property type="entry name" value="Cse2_I-E"/>
    <property type="match status" value="1"/>
</dbReference>
<gene>
    <name evidence="1" type="ORF">FD04_GL001344</name>
</gene>
<dbReference type="InterPro" id="IPR013382">
    <property type="entry name" value="CRISPR-assoc_prot_Cse2"/>
</dbReference>
<protein>
    <submittedName>
        <fullName evidence="1">Crispr-associated protein</fullName>
    </submittedName>
</protein>
<comment type="caution">
    <text evidence="1">The sequence shown here is derived from an EMBL/GenBank/DDBJ whole genome shotgun (WGS) entry which is preliminary data.</text>
</comment>
<sequence length="202" mass="22725">MSFEIGKVTQRIIGRLYADGNLNRAALASLRGAATITSPKAQPVWPIIFAALDRKYLSEDGTPTHAEVAIFAALRLFANQQQGRETPVYLMKKDDSNSNLNFFSRLAKLRGTAESSDALDRRFQTLVSATTVDSVIHSLVSLGNIVKSNDKTGTIDFPRLAEDLYWFQANFEYANRIKLSWGQKYYRTENSQQKAEEITDHE</sequence>
<reference evidence="1 2" key="1">
    <citation type="journal article" date="2015" name="Genome Announc.">
        <title>Expanding the biotechnology potential of lactobacilli through comparative genomics of 213 strains and associated genera.</title>
        <authorList>
            <person name="Sun Z."/>
            <person name="Harris H.M."/>
            <person name="McCann A."/>
            <person name="Guo C."/>
            <person name="Argimon S."/>
            <person name="Zhang W."/>
            <person name="Yang X."/>
            <person name="Jeffery I.B."/>
            <person name="Cooney J.C."/>
            <person name="Kagawa T.F."/>
            <person name="Liu W."/>
            <person name="Song Y."/>
            <person name="Salvetti E."/>
            <person name="Wrobel A."/>
            <person name="Rasinkangas P."/>
            <person name="Parkhill J."/>
            <person name="Rea M.C."/>
            <person name="O'Sullivan O."/>
            <person name="Ritari J."/>
            <person name="Douillard F.P."/>
            <person name="Paul Ross R."/>
            <person name="Yang R."/>
            <person name="Briner A.E."/>
            <person name="Felis G.E."/>
            <person name="de Vos W.M."/>
            <person name="Barrangou R."/>
            <person name="Klaenhammer T.R."/>
            <person name="Caufield P.W."/>
            <person name="Cui Y."/>
            <person name="Zhang H."/>
            <person name="O'Toole P.W."/>
        </authorList>
    </citation>
    <scope>NUCLEOTIDE SEQUENCE [LARGE SCALE GENOMIC DNA]</scope>
    <source>
        <strain evidence="1 2">DSM 19909</strain>
    </source>
</reference>
<organism evidence="1 2">
    <name type="scientific">Secundilactobacillus odoratitofui DSM 19909 = JCM 15043</name>
    <dbReference type="NCBI Taxonomy" id="1423776"/>
    <lineage>
        <taxon>Bacteria</taxon>
        <taxon>Bacillati</taxon>
        <taxon>Bacillota</taxon>
        <taxon>Bacilli</taxon>
        <taxon>Lactobacillales</taxon>
        <taxon>Lactobacillaceae</taxon>
        <taxon>Secundilactobacillus</taxon>
    </lineage>
</organism>
<dbReference type="EMBL" id="AZEE01000029">
    <property type="protein sequence ID" value="KRK97328.1"/>
    <property type="molecule type" value="Genomic_DNA"/>
</dbReference>
<dbReference type="Proteomes" id="UP000051160">
    <property type="component" value="Unassembled WGS sequence"/>
</dbReference>
<name>A0A0R1LP26_9LACO</name>
<dbReference type="NCBIfam" id="TIGR02548">
    <property type="entry name" value="casB_cse2"/>
    <property type="match status" value="1"/>
</dbReference>